<evidence type="ECO:0000256" key="1">
    <source>
        <dbReference type="ARBA" id="ARBA00009981"/>
    </source>
</evidence>
<comment type="similarity">
    <text evidence="1 2">Belongs to the phD/YefM antitoxin family.</text>
</comment>
<dbReference type="Pfam" id="PF02604">
    <property type="entry name" value="PhdYeFM_antitox"/>
    <property type="match status" value="1"/>
</dbReference>
<organism evidence="3 4">
    <name type="scientific">Raoultibacter massiliensis</name>
    <dbReference type="NCBI Taxonomy" id="1852371"/>
    <lineage>
        <taxon>Bacteria</taxon>
        <taxon>Bacillati</taxon>
        <taxon>Actinomycetota</taxon>
        <taxon>Coriobacteriia</taxon>
        <taxon>Eggerthellales</taxon>
        <taxon>Eggerthellaceae</taxon>
        <taxon>Raoultibacter</taxon>
    </lineage>
</organism>
<comment type="caution">
    <text evidence="3">The sequence shown here is derived from an EMBL/GenBank/DDBJ whole genome shotgun (WGS) entry which is preliminary data.</text>
</comment>
<dbReference type="InterPro" id="IPR036165">
    <property type="entry name" value="YefM-like_sf"/>
</dbReference>
<name>A0ABV1JBQ0_9ACTN</name>
<dbReference type="InterPro" id="IPR006442">
    <property type="entry name" value="Antitoxin_Phd/YefM"/>
</dbReference>
<proteinExistence type="inferred from homology"/>
<evidence type="ECO:0000256" key="2">
    <source>
        <dbReference type="RuleBase" id="RU362080"/>
    </source>
</evidence>
<accession>A0ABV1JBQ0</accession>
<protein>
    <recommendedName>
        <fullName evidence="2">Antitoxin</fullName>
    </recommendedName>
</protein>
<dbReference type="Proteomes" id="UP001487305">
    <property type="component" value="Unassembled WGS sequence"/>
</dbReference>
<dbReference type="RefSeq" id="WP_180963519.1">
    <property type="nucleotide sequence ID" value="NZ_JBBNOP010000004.1"/>
</dbReference>
<keyword evidence="4" id="KW-1185">Reference proteome</keyword>
<comment type="function">
    <text evidence="2">Antitoxin component of a type II toxin-antitoxin (TA) system.</text>
</comment>
<evidence type="ECO:0000313" key="3">
    <source>
        <dbReference type="EMBL" id="MEQ3362514.1"/>
    </source>
</evidence>
<evidence type="ECO:0000313" key="4">
    <source>
        <dbReference type="Proteomes" id="UP001487305"/>
    </source>
</evidence>
<gene>
    <name evidence="3" type="ORF">AAA083_05960</name>
</gene>
<dbReference type="EMBL" id="JBBNOP010000004">
    <property type="protein sequence ID" value="MEQ3362514.1"/>
    <property type="molecule type" value="Genomic_DNA"/>
</dbReference>
<reference evidence="3 4" key="1">
    <citation type="submission" date="2024-04" db="EMBL/GenBank/DDBJ databases">
        <title>Human intestinal bacterial collection.</title>
        <authorList>
            <person name="Pauvert C."/>
            <person name="Hitch T.C.A."/>
            <person name="Clavel T."/>
        </authorList>
    </citation>
    <scope>NUCLEOTIDE SEQUENCE [LARGE SCALE GENOMIC DNA]</scope>
    <source>
        <strain evidence="3 4">CLA-KB-H42</strain>
    </source>
</reference>
<sequence>MPSPLPRIRPISDLRTDLNGICEDARQSQQPLYLTKNGVAALVVMDCEAYERQRHHERYVLKLREAEIEARYRPEAVSQEELDARMQSIFSTWNG</sequence>
<dbReference type="Gene3D" id="3.40.1620.10">
    <property type="entry name" value="YefM-like domain"/>
    <property type="match status" value="1"/>
</dbReference>
<dbReference type="SUPFAM" id="SSF143120">
    <property type="entry name" value="YefM-like"/>
    <property type="match status" value="1"/>
</dbReference>